<dbReference type="SUPFAM" id="SSF47823">
    <property type="entry name" value="lambda integrase-like, N-terminal domain"/>
    <property type="match status" value="1"/>
</dbReference>
<reference evidence="3 4" key="1">
    <citation type="journal article" date="2015" name="Genome Biol. Evol.">
        <title>Comparative Genomics of a Bacterivorous Green Alga Reveals Evolutionary Causalities and Consequences of Phago-Mixotrophic Mode of Nutrition.</title>
        <authorList>
            <person name="Burns J.A."/>
            <person name="Paasch A."/>
            <person name="Narechania A."/>
            <person name="Kim E."/>
        </authorList>
    </citation>
    <scope>NUCLEOTIDE SEQUENCE [LARGE SCALE GENOMIC DNA]</scope>
    <source>
        <strain evidence="3 4">PLY_AMNH</strain>
    </source>
</reference>
<evidence type="ECO:0000313" key="4">
    <source>
        <dbReference type="Proteomes" id="UP001190700"/>
    </source>
</evidence>
<name>A0AAE0B9H4_9CHLO</name>
<keyword evidence="1" id="KW-0238">DNA-binding</keyword>
<dbReference type="Gene3D" id="1.10.150.130">
    <property type="match status" value="1"/>
</dbReference>
<dbReference type="SUPFAM" id="SSF56349">
    <property type="entry name" value="DNA breaking-rejoining enzymes"/>
    <property type="match status" value="1"/>
</dbReference>
<dbReference type="InterPro" id="IPR052925">
    <property type="entry name" value="Phage_Integrase-like_Recomb"/>
</dbReference>
<organism evidence="3 4">
    <name type="scientific">Cymbomonas tetramitiformis</name>
    <dbReference type="NCBI Taxonomy" id="36881"/>
    <lineage>
        <taxon>Eukaryota</taxon>
        <taxon>Viridiplantae</taxon>
        <taxon>Chlorophyta</taxon>
        <taxon>Pyramimonadophyceae</taxon>
        <taxon>Pyramimonadales</taxon>
        <taxon>Pyramimonadaceae</taxon>
        <taxon>Cymbomonas</taxon>
    </lineage>
</organism>
<evidence type="ECO:0000256" key="2">
    <source>
        <dbReference type="ARBA" id="ARBA00023172"/>
    </source>
</evidence>
<protein>
    <recommendedName>
        <fullName evidence="5">Tyr recombinase domain-containing protein</fullName>
    </recommendedName>
</protein>
<keyword evidence="2" id="KW-0233">DNA recombination</keyword>
<dbReference type="AlphaFoldDB" id="A0AAE0B9H4"/>
<proteinExistence type="predicted"/>
<dbReference type="PANTHER" id="PTHR34605">
    <property type="entry name" value="PHAGE_INTEGRASE DOMAIN-CONTAINING PROTEIN"/>
    <property type="match status" value="1"/>
</dbReference>
<accession>A0AAE0B9H4</accession>
<dbReference type="PANTHER" id="PTHR34605:SF5">
    <property type="entry name" value="INTEGRASE_RECOMBINASE XERD HOMOLOG"/>
    <property type="match status" value="1"/>
</dbReference>
<dbReference type="InterPro" id="IPR013762">
    <property type="entry name" value="Integrase-like_cat_sf"/>
</dbReference>
<evidence type="ECO:0008006" key="5">
    <source>
        <dbReference type="Google" id="ProtNLM"/>
    </source>
</evidence>
<dbReference type="Gene3D" id="1.10.443.10">
    <property type="entry name" value="Intergrase catalytic core"/>
    <property type="match status" value="1"/>
</dbReference>
<comment type="caution">
    <text evidence="3">The sequence shown here is derived from an EMBL/GenBank/DDBJ whole genome shotgun (WGS) entry which is preliminary data.</text>
</comment>
<sequence>MSVEESRVQKVALACREMAVLETVRVKEVQRLVGQLMFCARVVYRAKMFLRSGYDFIGRAGKMRRFYDTVPRDLSRDLMWLAKILEEYNGQAVVLNRRPVVRDFFAVDAAGEEAVDGGMGGFFGGRWFAVKWEEDLLRGWSRREAPRDLDDWMVKDWLWDKIRPLGPFAVDACCDEVGANSRCFLWWSKEDSCLMKQWRGLNVYCNPPFSLLWEILTHFLREKRAAPNTTSAVFVLPFWPTERVWLELVVPAIEAGLFVILEYIPVDTDVFTSPNGVRGLRKDCGPMRGNAEYAKPKEWLRARWNFILSVADADNTKKNHTTGQRAFVRFMLAFGEGPVVPVSDEDLAMFYVFQSQTCKVSTLKSYTAGVRRLHLEAKFEWVPVSHRFQVAQTMRGLKRLLGDEVKQKLAITLFILARMYQVMDFNDCNMVTLWTAMLTALLCLLRKDNVCVGKVDAFNVRRVLRRKDFEMRNETVWVTLVFSKVIQFEERTHRVAMRATGGMLCPRRALAKCFELTPAEPESPAFLWKSRGRTVPMTHGVFVGEVKKLIRRIGLDPSQYSGHSFRRGGATVAFNLGVDHLLIKLQGDWVSNAYQRYEQLTEARRLELPKRLAARMKQVECKWKCIGKHKSGRKPLRHLGS</sequence>
<dbReference type="InterPro" id="IPR010998">
    <property type="entry name" value="Integrase_recombinase_N"/>
</dbReference>
<dbReference type="GO" id="GO:0006310">
    <property type="term" value="P:DNA recombination"/>
    <property type="evidence" value="ECO:0007669"/>
    <property type="project" value="UniProtKB-KW"/>
</dbReference>
<dbReference type="Proteomes" id="UP001190700">
    <property type="component" value="Unassembled WGS sequence"/>
</dbReference>
<dbReference type="GO" id="GO:0015074">
    <property type="term" value="P:DNA integration"/>
    <property type="evidence" value="ECO:0007669"/>
    <property type="project" value="InterPro"/>
</dbReference>
<evidence type="ECO:0000256" key="1">
    <source>
        <dbReference type="ARBA" id="ARBA00023125"/>
    </source>
</evidence>
<gene>
    <name evidence="3" type="ORF">CYMTET_57093</name>
</gene>
<evidence type="ECO:0000313" key="3">
    <source>
        <dbReference type="EMBL" id="KAK3232556.1"/>
    </source>
</evidence>
<dbReference type="GO" id="GO:0003677">
    <property type="term" value="F:DNA binding"/>
    <property type="evidence" value="ECO:0007669"/>
    <property type="project" value="UniProtKB-KW"/>
</dbReference>
<keyword evidence="4" id="KW-1185">Reference proteome</keyword>
<dbReference type="EMBL" id="LGRX02035944">
    <property type="protein sequence ID" value="KAK3232556.1"/>
    <property type="molecule type" value="Genomic_DNA"/>
</dbReference>
<dbReference type="InterPro" id="IPR011010">
    <property type="entry name" value="DNA_brk_join_enz"/>
</dbReference>